<sequence length="42" mass="4523">MVRSYRPVERGSANKRGNCKERGGGRGGGGRGSWAVTPGQWF</sequence>
<gene>
    <name evidence="2" type="ORF">BN2614_LOCUS2</name>
</gene>
<name>A0A9X9M566_GULGU</name>
<evidence type="ECO:0000313" key="3">
    <source>
        <dbReference type="Proteomes" id="UP000269945"/>
    </source>
</evidence>
<accession>A0A9X9M566</accession>
<evidence type="ECO:0000256" key="1">
    <source>
        <dbReference type="SAM" id="MobiDB-lite"/>
    </source>
</evidence>
<evidence type="ECO:0000313" key="2">
    <source>
        <dbReference type="EMBL" id="VCX36958.1"/>
    </source>
</evidence>
<dbReference type="Proteomes" id="UP000269945">
    <property type="component" value="Unassembled WGS sequence"/>
</dbReference>
<feature type="non-terminal residue" evidence="2">
    <location>
        <position position="42"/>
    </location>
</feature>
<dbReference type="EMBL" id="CYRY02042920">
    <property type="protein sequence ID" value="VCX36958.1"/>
    <property type="molecule type" value="Genomic_DNA"/>
</dbReference>
<keyword evidence="3" id="KW-1185">Reference proteome</keyword>
<protein>
    <submittedName>
        <fullName evidence="2">Uncharacterized protein</fullName>
    </submittedName>
</protein>
<proteinExistence type="predicted"/>
<organism evidence="2 3">
    <name type="scientific">Gulo gulo</name>
    <name type="common">Wolverine</name>
    <name type="synonym">Gluton</name>
    <dbReference type="NCBI Taxonomy" id="48420"/>
    <lineage>
        <taxon>Eukaryota</taxon>
        <taxon>Metazoa</taxon>
        <taxon>Chordata</taxon>
        <taxon>Craniata</taxon>
        <taxon>Vertebrata</taxon>
        <taxon>Euteleostomi</taxon>
        <taxon>Mammalia</taxon>
        <taxon>Eutheria</taxon>
        <taxon>Laurasiatheria</taxon>
        <taxon>Carnivora</taxon>
        <taxon>Caniformia</taxon>
        <taxon>Musteloidea</taxon>
        <taxon>Mustelidae</taxon>
        <taxon>Guloninae</taxon>
        <taxon>Gulo</taxon>
    </lineage>
</organism>
<dbReference type="AlphaFoldDB" id="A0A9X9M566"/>
<comment type="caution">
    <text evidence="2">The sequence shown here is derived from an EMBL/GenBank/DDBJ whole genome shotgun (WGS) entry which is preliminary data.</text>
</comment>
<reference evidence="2 3" key="1">
    <citation type="submission" date="2018-10" db="EMBL/GenBank/DDBJ databases">
        <authorList>
            <person name="Ekblom R."/>
            <person name="Jareborg N."/>
        </authorList>
    </citation>
    <scope>NUCLEOTIDE SEQUENCE [LARGE SCALE GENOMIC DNA]</scope>
    <source>
        <tissue evidence="2">Muscle</tissue>
    </source>
</reference>
<feature type="region of interest" description="Disordered" evidence="1">
    <location>
        <begin position="1"/>
        <end position="42"/>
    </location>
</feature>